<name>A0A9W8RZQ6_9HYPO</name>
<dbReference type="EMBL" id="JAOQAZ010000013">
    <property type="protein sequence ID" value="KAJ4260655.1"/>
    <property type="molecule type" value="Genomic_DNA"/>
</dbReference>
<dbReference type="InterPro" id="IPR027417">
    <property type="entry name" value="P-loop_NTPase"/>
</dbReference>
<evidence type="ECO:0000256" key="1">
    <source>
        <dbReference type="ARBA" id="ARBA00022737"/>
    </source>
</evidence>
<evidence type="ECO:0000313" key="3">
    <source>
        <dbReference type="EMBL" id="KAJ4260655.1"/>
    </source>
</evidence>
<dbReference type="Gene3D" id="3.40.50.300">
    <property type="entry name" value="P-loop containing nucleotide triphosphate hydrolases"/>
    <property type="match status" value="1"/>
</dbReference>
<comment type="caution">
    <text evidence="3">The sequence shown here is derived from an EMBL/GenBank/DDBJ whole genome shotgun (WGS) entry which is preliminary data.</text>
</comment>
<protein>
    <recommendedName>
        <fullName evidence="2">NACHT domain-containing protein</fullName>
    </recommendedName>
</protein>
<gene>
    <name evidence="3" type="ORF">NW762_007399</name>
</gene>
<proteinExistence type="predicted"/>
<dbReference type="PANTHER" id="PTHR10039">
    <property type="entry name" value="AMELOGENIN"/>
    <property type="match status" value="1"/>
</dbReference>
<dbReference type="AlphaFoldDB" id="A0A9W8RZQ6"/>
<accession>A0A9W8RZQ6</accession>
<feature type="domain" description="NACHT" evidence="2">
    <location>
        <begin position="85"/>
        <end position="228"/>
    </location>
</feature>
<dbReference type="PANTHER" id="PTHR10039:SF5">
    <property type="entry name" value="NACHT DOMAIN-CONTAINING PROTEIN"/>
    <property type="match status" value="1"/>
</dbReference>
<organism evidence="3 4">
    <name type="scientific">Fusarium torreyae</name>
    <dbReference type="NCBI Taxonomy" id="1237075"/>
    <lineage>
        <taxon>Eukaryota</taxon>
        <taxon>Fungi</taxon>
        <taxon>Dikarya</taxon>
        <taxon>Ascomycota</taxon>
        <taxon>Pezizomycotina</taxon>
        <taxon>Sordariomycetes</taxon>
        <taxon>Hypocreomycetidae</taxon>
        <taxon>Hypocreales</taxon>
        <taxon>Nectriaceae</taxon>
        <taxon>Fusarium</taxon>
    </lineage>
</organism>
<reference evidence="3" key="1">
    <citation type="submission" date="2022-09" db="EMBL/GenBank/DDBJ databases">
        <title>Fusarium specimens isolated from Avocado Roots.</title>
        <authorList>
            <person name="Stajich J."/>
            <person name="Roper C."/>
            <person name="Heimlech-Rivalta G."/>
        </authorList>
    </citation>
    <scope>NUCLEOTIDE SEQUENCE</scope>
    <source>
        <strain evidence="3">CF00136</strain>
    </source>
</reference>
<sequence>MSLDRAISSNCFGDNARIHQGDVNNYHSCSQDEKNKCLIDLRVTDPRDDKIRIEGFKGGLLKDSYRWILDHKDFQQWQQPDSGHRFLWIKGDPGKGKTMLLCGIIDELNTESDDLSPVVYFLCQATDARINNATAVLRGLIFMVVRSRPPLFRHLWKEYEHAGRQLFEDPNAFTALSTILATMVKSPEFDRGIIIIDALDECTKDLELLLKLIVKLSQYEVRCIVSSRNWPEIDILRVAAQSMVLRLELNERSISKAVQSFIAHRSVMDYLKSNCDDTFLWVTLVCEILEKPQNRPRHVFLKLKEFPSGLDAVYQRMLQYLLDSDDRNDCKQILEIALTVYRPISLEEMASLYKPPQNIRFGVNTLKEIIQASGSFLVLRGDFIYFIHQSAKDFLTGSVSTQSLTLNIEFTHCHVFSQCLVALTRTLKRNIYGLDHPGVLIEDVETPKPDPLTPIRYLCIYWVNHLHDCDPPEGYNALRDSGPVNQFLRRKLLNWLEALCLLRSIPVALRALKLIQNLLETFNRDTIDEENESLLSLTRDALRFVPYFKPAIEAAPLQVYVSGLAFSPERSLVRMLYHPNSIHD</sequence>
<evidence type="ECO:0000259" key="2">
    <source>
        <dbReference type="PROSITE" id="PS50837"/>
    </source>
</evidence>
<keyword evidence="1" id="KW-0677">Repeat</keyword>
<dbReference type="SUPFAM" id="SSF52540">
    <property type="entry name" value="P-loop containing nucleoside triphosphate hydrolases"/>
    <property type="match status" value="1"/>
</dbReference>
<dbReference type="InterPro" id="IPR056884">
    <property type="entry name" value="NPHP3-like_N"/>
</dbReference>
<dbReference type="Pfam" id="PF24883">
    <property type="entry name" value="NPHP3_N"/>
    <property type="match status" value="1"/>
</dbReference>
<evidence type="ECO:0000313" key="4">
    <source>
        <dbReference type="Proteomes" id="UP001152049"/>
    </source>
</evidence>
<dbReference type="InterPro" id="IPR007111">
    <property type="entry name" value="NACHT_NTPase"/>
</dbReference>
<dbReference type="OrthoDB" id="538223at2759"/>
<dbReference type="PROSITE" id="PS50837">
    <property type="entry name" value="NACHT"/>
    <property type="match status" value="1"/>
</dbReference>
<keyword evidence="4" id="KW-1185">Reference proteome</keyword>
<dbReference type="Proteomes" id="UP001152049">
    <property type="component" value="Unassembled WGS sequence"/>
</dbReference>